<dbReference type="CDD" id="cd01948">
    <property type="entry name" value="EAL"/>
    <property type="match status" value="1"/>
</dbReference>
<dbReference type="Gene3D" id="3.20.20.450">
    <property type="entry name" value="EAL domain"/>
    <property type="match status" value="1"/>
</dbReference>
<evidence type="ECO:0000259" key="2">
    <source>
        <dbReference type="PROSITE" id="PS50883"/>
    </source>
</evidence>
<dbReference type="PROSITE" id="PS50887">
    <property type="entry name" value="GGDEF"/>
    <property type="match status" value="1"/>
</dbReference>
<dbReference type="SMART" id="SM00267">
    <property type="entry name" value="GGDEF"/>
    <property type="match status" value="1"/>
</dbReference>
<name>A0A844XTG8_9SPHN</name>
<dbReference type="Pfam" id="PF00563">
    <property type="entry name" value="EAL"/>
    <property type="match status" value="1"/>
</dbReference>
<dbReference type="InterPro" id="IPR035965">
    <property type="entry name" value="PAS-like_dom_sf"/>
</dbReference>
<gene>
    <name evidence="4" type="ORF">GRI69_08490</name>
</gene>
<feature type="domain" description="GGDEF" evidence="3">
    <location>
        <begin position="411"/>
        <end position="544"/>
    </location>
</feature>
<sequence>MAPVRLSWKAPLALDRTYARLHHLTCRRGSGLWGARYRGNIVSRSEYVTEGQEDGKGVKSADRLRHLVLHRRLKNFSSGAMTSLLPALGSIFLLLWTFWNDAPRMVILVWATVQVFQLGVFVIMDRSLHLDSAPYEQMRRQWRRILLLQMFGSTIWCVIFPYLAIYAVGLEIAVLGVVGTAILCGTLLVHRTAPQAAIFHTLTISSALIASAFLIASWSSWPTIALILTFAVALLGATKAQEVYFHAAAKAEIERRESANVVRMLLNDYEEQSSECLWTAGPRGNMRDVSERLAKALDRERRTLEGSSFLEMFVPGPERDSLAAHLGERVPFRDRLVRLRLNGEMRYWKLSARPREDGSMSGVARDVTADRLIEERVAFMAHYDNLTGLANRYLFNERLRSLTGEQHSKGSNIALFYLDLDDFKAVNDTRGHLVGDRLLREVGTRLEQEVRSEDLVARLGGDEFAVLIETRAGDGLLIERAHRFLSVVRAPYEIEGHTYRVSTSVGVARCSDGDCDAEELMRRADLALYAAKEKGRDNLAMFEPSLDRIARQRREIENDLRDALARGQMRMHYQSIIDLDTGRTTGFEALLRWYHPHRGVIEPGDFLSVAEDTGLIVQLGEWVIRQSLADAVAMPGDFRIAINLSPTQVKNPNLVATVAQAIHATNIEPERVELEITEHVLMDQDEVGHSTLMRLRELGVRIALDDFGTGYSSLGYLRRFPFDRIKIDRGFIADVASDLGSQAIVSTITRLADALGMDTTAEGIEDRAQLDLLRKLGVQEAQGFLISQPVLPEEIGPPGEECGIELHAPDPELGPEFLSYRKKRAEVAARRAGGAA</sequence>
<dbReference type="Pfam" id="PF08448">
    <property type="entry name" value="PAS_4"/>
    <property type="match status" value="1"/>
</dbReference>
<feature type="transmembrane region" description="Helical" evidence="1">
    <location>
        <begin position="79"/>
        <end position="99"/>
    </location>
</feature>
<dbReference type="NCBIfam" id="TIGR00254">
    <property type="entry name" value="GGDEF"/>
    <property type="match status" value="1"/>
</dbReference>
<dbReference type="FunFam" id="3.30.70.270:FF:000001">
    <property type="entry name" value="Diguanylate cyclase domain protein"/>
    <property type="match status" value="1"/>
</dbReference>
<dbReference type="Pfam" id="PF00990">
    <property type="entry name" value="GGDEF"/>
    <property type="match status" value="1"/>
</dbReference>
<evidence type="ECO:0000259" key="3">
    <source>
        <dbReference type="PROSITE" id="PS50887"/>
    </source>
</evidence>
<dbReference type="Proteomes" id="UP000448199">
    <property type="component" value="Unassembled WGS sequence"/>
</dbReference>
<evidence type="ECO:0000256" key="1">
    <source>
        <dbReference type="SAM" id="Phobius"/>
    </source>
</evidence>
<evidence type="ECO:0000313" key="5">
    <source>
        <dbReference type="Proteomes" id="UP000448199"/>
    </source>
</evidence>
<dbReference type="Gene3D" id="3.30.70.270">
    <property type="match status" value="1"/>
</dbReference>
<accession>A0A844XTG8</accession>
<dbReference type="InterPro" id="IPR052155">
    <property type="entry name" value="Biofilm_reg_signaling"/>
</dbReference>
<proteinExistence type="predicted"/>
<dbReference type="PANTHER" id="PTHR44757:SF2">
    <property type="entry name" value="BIOFILM ARCHITECTURE MAINTENANCE PROTEIN MBAA"/>
    <property type="match status" value="1"/>
</dbReference>
<dbReference type="InterPro" id="IPR001633">
    <property type="entry name" value="EAL_dom"/>
</dbReference>
<feature type="transmembrane region" description="Helical" evidence="1">
    <location>
        <begin position="172"/>
        <end position="189"/>
    </location>
</feature>
<dbReference type="AlphaFoldDB" id="A0A844XTG8"/>
<dbReference type="InterPro" id="IPR029787">
    <property type="entry name" value="Nucleotide_cyclase"/>
</dbReference>
<feature type="transmembrane region" description="Helical" evidence="1">
    <location>
        <begin position="196"/>
        <end position="215"/>
    </location>
</feature>
<protein>
    <submittedName>
        <fullName evidence="4">EAL domain-containing protein</fullName>
    </submittedName>
</protein>
<dbReference type="SUPFAM" id="SSF55073">
    <property type="entry name" value="Nucleotide cyclase"/>
    <property type="match status" value="1"/>
</dbReference>
<feature type="transmembrane region" description="Helical" evidence="1">
    <location>
        <begin position="105"/>
        <end position="124"/>
    </location>
</feature>
<keyword evidence="1" id="KW-0812">Transmembrane</keyword>
<dbReference type="Gene3D" id="3.30.450.20">
    <property type="entry name" value="PAS domain"/>
    <property type="match status" value="1"/>
</dbReference>
<dbReference type="InterPro" id="IPR000160">
    <property type="entry name" value="GGDEF_dom"/>
</dbReference>
<dbReference type="PROSITE" id="PS50883">
    <property type="entry name" value="EAL"/>
    <property type="match status" value="1"/>
</dbReference>
<reference evidence="4 5" key="1">
    <citation type="submission" date="2019-12" db="EMBL/GenBank/DDBJ databases">
        <title>Genomic-based taxomic classification of the family Erythrobacteraceae.</title>
        <authorList>
            <person name="Xu L."/>
        </authorList>
    </citation>
    <scope>NUCLEOTIDE SEQUENCE [LARGE SCALE GENOMIC DNA]</scope>
    <source>
        <strain evidence="4 5">DSM 17792</strain>
    </source>
</reference>
<dbReference type="InterPro" id="IPR035919">
    <property type="entry name" value="EAL_sf"/>
</dbReference>
<evidence type="ECO:0000313" key="4">
    <source>
        <dbReference type="EMBL" id="MXO48292.1"/>
    </source>
</evidence>
<feature type="transmembrane region" description="Helical" evidence="1">
    <location>
        <begin position="145"/>
        <end position="166"/>
    </location>
</feature>
<dbReference type="CDD" id="cd01949">
    <property type="entry name" value="GGDEF"/>
    <property type="match status" value="1"/>
</dbReference>
<dbReference type="SUPFAM" id="SSF141868">
    <property type="entry name" value="EAL domain-like"/>
    <property type="match status" value="1"/>
</dbReference>
<dbReference type="EMBL" id="WTYC01000003">
    <property type="protein sequence ID" value="MXO48292.1"/>
    <property type="molecule type" value="Genomic_DNA"/>
</dbReference>
<keyword evidence="1" id="KW-0472">Membrane</keyword>
<feature type="domain" description="EAL" evidence="2">
    <location>
        <begin position="553"/>
        <end position="803"/>
    </location>
</feature>
<dbReference type="GO" id="GO:0003824">
    <property type="term" value="F:catalytic activity"/>
    <property type="evidence" value="ECO:0007669"/>
    <property type="project" value="UniProtKB-ARBA"/>
</dbReference>
<keyword evidence="1" id="KW-1133">Transmembrane helix</keyword>
<keyword evidence="5" id="KW-1185">Reference proteome</keyword>
<dbReference type="SMART" id="SM00052">
    <property type="entry name" value="EAL"/>
    <property type="match status" value="1"/>
</dbReference>
<dbReference type="PANTHER" id="PTHR44757">
    <property type="entry name" value="DIGUANYLATE CYCLASE DGCP"/>
    <property type="match status" value="1"/>
</dbReference>
<dbReference type="InterPro" id="IPR013656">
    <property type="entry name" value="PAS_4"/>
</dbReference>
<organism evidence="4 5">
    <name type="scientific">Qipengyuania vulgaris</name>
    <dbReference type="NCBI Taxonomy" id="291985"/>
    <lineage>
        <taxon>Bacteria</taxon>
        <taxon>Pseudomonadati</taxon>
        <taxon>Pseudomonadota</taxon>
        <taxon>Alphaproteobacteria</taxon>
        <taxon>Sphingomonadales</taxon>
        <taxon>Erythrobacteraceae</taxon>
        <taxon>Qipengyuania</taxon>
    </lineage>
</organism>
<dbReference type="SUPFAM" id="SSF55785">
    <property type="entry name" value="PYP-like sensor domain (PAS domain)"/>
    <property type="match status" value="1"/>
</dbReference>
<dbReference type="InterPro" id="IPR043128">
    <property type="entry name" value="Rev_trsase/Diguanyl_cyclase"/>
</dbReference>
<comment type="caution">
    <text evidence="4">The sequence shown here is derived from an EMBL/GenBank/DDBJ whole genome shotgun (WGS) entry which is preliminary data.</text>
</comment>